<dbReference type="EMBL" id="ML122274">
    <property type="protein sequence ID" value="RPD58689.1"/>
    <property type="molecule type" value="Genomic_DNA"/>
</dbReference>
<evidence type="ECO:0000313" key="3">
    <source>
        <dbReference type="Proteomes" id="UP000313359"/>
    </source>
</evidence>
<dbReference type="AlphaFoldDB" id="A0A5C2S6H3"/>
<accession>A0A5C2S6H3</accession>
<proteinExistence type="predicted"/>
<organism evidence="2 3">
    <name type="scientific">Lentinus tigrinus ALCF2SS1-6</name>
    <dbReference type="NCBI Taxonomy" id="1328759"/>
    <lineage>
        <taxon>Eukaryota</taxon>
        <taxon>Fungi</taxon>
        <taxon>Dikarya</taxon>
        <taxon>Basidiomycota</taxon>
        <taxon>Agaricomycotina</taxon>
        <taxon>Agaricomycetes</taxon>
        <taxon>Polyporales</taxon>
        <taxon>Polyporaceae</taxon>
        <taxon>Lentinus</taxon>
    </lineage>
</organism>
<sequence length="105" mass="11867">MSSFGWSAVESQSLVCPVLGQAWALGDLRPNQLPITPSAPHDNPMTQPFAAHAPSPAISLDRREQAWEVTKPWLSNPKEARGRLHRYTRRLASYMEDRSVLRAFR</sequence>
<gene>
    <name evidence="2" type="ORF">L227DRAFT_577052</name>
</gene>
<reference evidence="2" key="1">
    <citation type="journal article" date="2018" name="Genome Biol. Evol.">
        <title>Genomics and development of Lentinus tigrinus, a white-rot wood-decaying mushroom with dimorphic fruiting bodies.</title>
        <authorList>
            <person name="Wu B."/>
            <person name="Xu Z."/>
            <person name="Knudson A."/>
            <person name="Carlson A."/>
            <person name="Chen N."/>
            <person name="Kovaka S."/>
            <person name="LaButti K."/>
            <person name="Lipzen A."/>
            <person name="Pennachio C."/>
            <person name="Riley R."/>
            <person name="Schakwitz W."/>
            <person name="Umezawa K."/>
            <person name="Ohm R.A."/>
            <person name="Grigoriev I.V."/>
            <person name="Nagy L.G."/>
            <person name="Gibbons J."/>
            <person name="Hibbett D."/>
        </authorList>
    </citation>
    <scope>NUCLEOTIDE SEQUENCE [LARGE SCALE GENOMIC DNA]</scope>
    <source>
        <strain evidence="2">ALCF2SS1-6</strain>
    </source>
</reference>
<protein>
    <submittedName>
        <fullName evidence="2">Uncharacterized protein</fullName>
    </submittedName>
</protein>
<keyword evidence="3" id="KW-1185">Reference proteome</keyword>
<dbReference type="Proteomes" id="UP000313359">
    <property type="component" value="Unassembled WGS sequence"/>
</dbReference>
<evidence type="ECO:0000313" key="2">
    <source>
        <dbReference type="EMBL" id="RPD58689.1"/>
    </source>
</evidence>
<name>A0A5C2S6H3_9APHY</name>
<feature type="region of interest" description="Disordered" evidence="1">
    <location>
        <begin position="34"/>
        <end position="55"/>
    </location>
</feature>
<evidence type="ECO:0000256" key="1">
    <source>
        <dbReference type="SAM" id="MobiDB-lite"/>
    </source>
</evidence>